<dbReference type="KEGG" id="lti:JW886_09665"/>
<proteinExistence type="predicted"/>
<evidence type="ECO:0000313" key="3">
    <source>
        <dbReference type="EMBL" id="QSE76698.1"/>
    </source>
</evidence>
<keyword evidence="3" id="KW-0648">Protein biosynthesis</keyword>
<protein>
    <submittedName>
        <fullName evidence="3">Replication initiation factor domain-containing protein</fullName>
    </submittedName>
</protein>
<dbReference type="InterPro" id="IPR010982">
    <property type="entry name" value="Lambda_DNA-bd_dom_sf"/>
</dbReference>
<dbReference type="PROSITE" id="PS50943">
    <property type="entry name" value="HTH_CROC1"/>
    <property type="match status" value="1"/>
</dbReference>
<dbReference type="EMBL" id="CP070872">
    <property type="protein sequence ID" value="QSE76698.1"/>
    <property type="molecule type" value="Genomic_DNA"/>
</dbReference>
<organism evidence="3 4">
    <name type="scientific">Lactococcus taiwanensis</name>
    <dbReference type="NCBI Taxonomy" id="1151742"/>
    <lineage>
        <taxon>Bacteria</taxon>
        <taxon>Bacillati</taxon>
        <taxon>Bacillota</taxon>
        <taxon>Bacilli</taxon>
        <taxon>Lactobacillales</taxon>
        <taxon>Streptococcaceae</taxon>
        <taxon>Lactococcus</taxon>
    </lineage>
</organism>
<accession>A0AA45KHK8</accession>
<name>A0AA45KHK8_9LACT</name>
<gene>
    <name evidence="3" type="ORF">JW886_09665</name>
</gene>
<feature type="region of interest" description="Disordered" evidence="1">
    <location>
        <begin position="405"/>
        <end position="426"/>
    </location>
</feature>
<dbReference type="InterPro" id="IPR040819">
    <property type="entry name" value="Rol_Rep_N"/>
</dbReference>
<evidence type="ECO:0000313" key="4">
    <source>
        <dbReference type="Proteomes" id="UP000663608"/>
    </source>
</evidence>
<evidence type="ECO:0000256" key="1">
    <source>
        <dbReference type="SAM" id="MobiDB-lite"/>
    </source>
</evidence>
<dbReference type="GO" id="GO:0003743">
    <property type="term" value="F:translation initiation factor activity"/>
    <property type="evidence" value="ECO:0007669"/>
    <property type="project" value="UniProtKB-KW"/>
</dbReference>
<dbReference type="Pfam" id="PF18106">
    <property type="entry name" value="Rol_Rep_N"/>
    <property type="match status" value="1"/>
</dbReference>
<keyword evidence="3" id="KW-0396">Initiation factor</keyword>
<dbReference type="Pfam" id="PF02486">
    <property type="entry name" value="Rep_trans"/>
    <property type="match status" value="1"/>
</dbReference>
<dbReference type="Gene3D" id="1.10.260.40">
    <property type="entry name" value="lambda repressor-like DNA-binding domains"/>
    <property type="match status" value="1"/>
</dbReference>
<sequence length="426" mass="50575">MELAKVRKSFGLSQNDIVKITGLSKSMVSMIDKGERQLSTEKEELIVNYLHRKPKADITAMVDYLVIRLKTLNYKKVINEVLKIPDYHFEQGQSGGNGYPFRVEYGEIKVFYHNENIDMGTRIEFKGGACRLFETFLEEQDRTWQDFLKDVIDYSYEATKLNGVYDAIEARNFLKFKRFDIALDERFNKKGNYRLMDLWEKVRNGQIEMKLKGFRPEEDFKMSDGFLKSLGISLYFGSIQGFIRFNFYEKDREQAFRRNISVEDVQEIFGYKNRYEIRLKDDKAYQVIADFVGWQKAPETLYDLGVGIIMDYLQVFDETGRPDRSWYEVFGQGKKYKFITQPKIESLEKRRAWFDRQLKRSLYIEERIARETGRSYVGELVSEYEPDDEDEKIIRRDVERIKNRDFEHEARSTPEGQEFLKALGKQ</sequence>
<evidence type="ECO:0000259" key="2">
    <source>
        <dbReference type="PROSITE" id="PS50943"/>
    </source>
</evidence>
<keyword evidence="4" id="KW-1185">Reference proteome</keyword>
<dbReference type="GO" id="GO:0003677">
    <property type="term" value="F:DNA binding"/>
    <property type="evidence" value="ECO:0007669"/>
    <property type="project" value="InterPro"/>
</dbReference>
<dbReference type="Proteomes" id="UP000663608">
    <property type="component" value="Chromosome"/>
</dbReference>
<dbReference type="CDD" id="cd00093">
    <property type="entry name" value="HTH_XRE"/>
    <property type="match status" value="1"/>
</dbReference>
<dbReference type="AlphaFoldDB" id="A0AA45KHK8"/>
<reference evidence="3 4" key="1">
    <citation type="submission" date="2021-02" db="EMBL/GenBank/DDBJ databases">
        <title>Complete genome sequence of Lactococcus lactis strain K_LL004.</title>
        <authorList>
            <person name="Kim H.B."/>
        </authorList>
    </citation>
    <scope>NUCLEOTIDE SEQUENCE [LARGE SCALE GENOMIC DNA]</scope>
    <source>
        <strain evidence="3 4">K_LL004</strain>
    </source>
</reference>
<dbReference type="SMART" id="SM00530">
    <property type="entry name" value="HTH_XRE"/>
    <property type="match status" value="1"/>
</dbReference>
<feature type="domain" description="HTH cro/C1-type" evidence="2">
    <location>
        <begin position="3"/>
        <end position="58"/>
    </location>
</feature>
<dbReference type="InterPro" id="IPR001387">
    <property type="entry name" value="Cro/C1-type_HTH"/>
</dbReference>
<dbReference type="InterPro" id="IPR003491">
    <property type="entry name" value="REP-like_C"/>
</dbReference>
<dbReference type="RefSeq" id="WP_205871983.1">
    <property type="nucleotide sequence ID" value="NZ_CP070872.1"/>
</dbReference>
<dbReference type="SUPFAM" id="SSF47413">
    <property type="entry name" value="lambda repressor-like DNA-binding domains"/>
    <property type="match status" value="1"/>
</dbReference>